<feature type="domain" description="Porin" evidence="12">
    <location>
        <begin position="9"/>
        <end position="347"/>
    </location>
</feature>
<evidence type="ECO:0000313" key="13">
    <source>
        <dbReference type="EMBL" id="SIT37522.1"/>
    </source>
</evidence>
<keyword evidence="8" id="KW-0626">Porin</keyword>
<evidence type="ECO:0000256" key="9">
    <source>
        <dbReference type="ARBA" id="ARBA00023136"/>
    </source>
</evidence>
<feature type="chain" id="PRO_5012433276" evidence="11">
    <location>
        <begin position="21"/>
        <end position="381"/>
    </location>
</feature>
<dbReference type="OrthoDB" id="8982743at2"/>
<dbReference type="InterPro" id="IPR001702">
    <property type="entry name" value="Porin_Gram-ve"/>
</dbReference>
<evidence type="ECO:0000256" key="6">
    <source>
        <dbReference type="ARBA" id="ARBA00022729"/>
    </source>
</evidence>
<dbReference type="PANTHER" id="PTHR34501:SF9">
    <property type="entry name" value="MAJOR OUTER MEMBRANE PROTEIN P.IA"/>
    <property type="match status" value="1"/>
</dbReference>
<proteinExistence type="predicted"/>
<comment type="subcellular location">
    <subcellularLocation>
        <location evidence="1">Cell outer membrane</location>
        <topology evidence="1">Multi-pass membrane protein</topology>
    </subcellularLocation>
</comment>
<evidence type="ECO:0000256" key="4">
    <source>
        <dbReference type="ARBA" id="ARBA00022452"/>
    </source>
</evidence>
<dbReference type="Pfam" id="PF13609">
    <property type="entry name" value="Porin_4"/>
    <property type="match status" value="1"/>
</dbReference>
<keyword evidence="10" id="KW-0998">Cell outer membrane</keyword>
<dbReference type="CDD" id="cd00342">
    <property type="entry name" value="gram_neg_porins"/>
    <property type="match status" value="1"/>
</dbReference>
<keyword evidence="4" id="KW-1134">Transmembrane beta strand</keyword>
<reference evidence="13 14" key="1">
    <citation type="submission" date="2016-12" db="EMBL/GenBank/DDBJ databases">
        <authorList>
            <person name="Song W.-J."/>
            <person name="Kurnit D.M."/>
        </authorList>
    </citation>
    <scope>NUCLEOTIDE SEQUENCE [LARGE SCALE GENOMIC DNA]</scope>
    <source>
        <strain evidence="13 14">STM7296</strain>
    </source>
</reference>
<evidence type="ECO:0000256" key="7">
    <source>
        <dbReference type="ARBA" id="ARBA00023065"/>
    </source>
</evidence>
<keyword evidence="7" id="KW-0406">Ion transport</keyword>
<dbReference type="SUPFAM" id="SSF56935">
    <property type="entry name" value="Porins"/>
    <property type="match status" value="1"/>
</dbReference>
<feature type="signal peptide" evidence="11">
    <location>
        <begin position="1"/>
        <end position="20"/>
    </location>
</feature>
<sequence length="381" mass="40463">MKKKSIIVALAATLTSPAFAQSSVTLYGILDEGLNYTTNTGGKHNIEMAAGYGAGNRFGLKGAEDLGGGWKTIFTLENGFDLSSGRLNQGGRMFGRQAFVGLSSDKFGTLTAGRQYDSMVDYVAPLTANGNWAGYLFAHPYDNDNTDNSFRVSNSVKYTSNNYGGLKFGGVYGFSNAAGQFANNRAMSLGASYVIGDLTLGAAYMNLNNVGIGSTGAVAANDASFFAGHQREFGAGANYNLGSATLGFVYTHTRLDQPTGNGYLTPSSFPAGITVNSLTFDNFELNALYRFTPALSAGAMYTYTSGRYDGSNGDSKPKWNQFGLVVDYNISKRTMVYAHAVYQKVSGSTGTFLDDAFITGTDNSSSTSKQGVVRLGILHVF</sequence>
<gene>
    <name evidence="13" type="ORF">BN2475_120075</name>
</gene>
<dbReference type="Gene3D" id="2.40.160.10">
    <property type="entry name" value="Porin"/>
    <property type="match status" value="1"/>
</dbReference>
<dbReference type="Proteomes" id="UP000187012">
    <property type="component" value="Unassembled WGS sequence"/>
</dbReference>
<evidence type="ECO:0000313" key="14">
    <source>
        <dbReference type="Proteomes" id="UP000187012"/>
    </source>
</evidence>
<keyword evidence="14" id="KW-1185">Reference proteome</keyword>
<dbReference type="STRING" id="1247936.BN2475_120075"/>
<dbReference type="PRINTS" id="PR00184">
    <property type="entry name" value="NEISSPPORIN"/>
</dbReference>
<evidence type="ECO:0000256" key="3">
    <source>
        <dbReference type="ARBA" id="ARBA00022448"/>
    </source>
</evidence>
<evidence type="ECO:0000256" key="5">
    <source>
        <dbReference type="ARBA" id="ARBA00022692"/>
    </source>
</evidence>
<evidence type="ECO:0000256" key="11">
    <source>
        <dbReference type="SAM" id="SignalP"/>
    </source>
</evidence>
<accession>A0A1N7RS83</accession>
<dbReference type="PRINTS" id="PR00182">
    <property type="entry name" value="ECOLNEIPORIN"/>
</dbReference>
<evidence type="ECO:0000259" key="12">
    <source>
        <dbReference type="Pfam" id="PF13609"/>
    </source>
</evidence>
<dbReference type="InterPro" id="IPR050298">
    <property type="entry name" value="Gram-neg_bact_OMP"/>
</dbReference>
<dbReference type="InterPro" id="IPR033900">
    <property type="entry name" value="Gram_neg_porin_domain"/>
</dbReference>
<keyword evidence="6 11" id="KW-0732">Signal</keyword>
<dbReference type="InterPro" id="IPR023614">
    <property type="entry name" value="Porin_dom_sf"/>
</dbReference>
<evidence type="ECO:0000256" key="1">
    <source>
        <dbReference type="ARBA" id="ARBA00004571"/>
    </source>
</evidence>
<comment type="subunit">
    <text evidence="2">Homotrimer.</text>
</comment>
<evidence type="ECO:0000256" key="8">
    <source>
        <dbReference type="ARBA" id="ARBA00023114"/>
    </source>
</evidence>
<keyword evidence="3" id="KW-0813">Transport</keyword>
<dbReference type="GO" id="GO:0009279">
    <property type="term" value="C:cell outer membrane"/>
    <property type="evidence" value="ECO:0007669"/>
    <property type="project" value="UniProtKB-SubCell"/>
</dbReference>
<dbReference type="PANTHER" id="PTHR34501">
    <property type="entry name" value="PROTEIN YDDL-RELATED"/>
    <property type="match status" value="1"/>
</dbReference>
<keyword evidence="5" id="KW-0812">Transmembrane</keyword>
<keyword evidence="9" id="KW-0472">Membrane</keyword>
<dbReference type="InterPro" id="IPR002299">
    <property type="entry name" value="Porin_Neis"/>
</dbReference>
<evidence type="ECO:0000256" key="10">
    <source>
        <dbReference type="ARBA" id="ARBA00023237"/>
    </source>
</evidence>
<dbReference type="GO" id="GO:0046930">
    <property type="term" value="C:pore complex"/>
    <property type="evidence" value="ECO:0007669"/>
    <property type="project" value="UniProtKB-KW"/>
</dbReference>
<dbReference type="AlphaFoldDB" id="A0A1N7RS83"/>
<organism evidence="13 14">
    <name type="scientific">Paraburkholderia ribeironis</name>
    <dbReference type="NCBI Taxonomy" id="1247936"/>
    <lineage>
        <taxon>Bacteria</taxon>
        <taxon>Pseudomonadati</taxon>
        <taxon>Pseudomonadota</taxon>
        <taxon>Betaproteobacteria</taxon>
        <taxon>Burkholderiales</taxon>
        <taxon>Burkholderiaceae</taxon>
        <taxon>Paraburkholderia</taxon>
    </lineage>
</organism>
<protein>
    <submittedName>
        <fullName evidence="13">Outer membrane protein (Porin)</fullName>
    </submittedName>
</protein>
<dbReference type="EMBL" id="CYGX02000012">
    <property type="protein sequence ID" value="SIT37522.1"/>
    <property type="molecule type" value="Genomic_DNA"/>
</dbReference>
<dbReference type="GO" id="GO:0015288">
    <property type="term" value="F:porin activity"/>
    <property type="evidence" value="ECO:0007669"/>
    <property type="project" value="UniProtKB-KW"/>
</dbReference>
<name>A0A1N7RS83_9BURK</name>
<dbReference type="GO" id="GO:0034220">
    <property type="term" value="P:monoatomic ion transmembrane transport"/>
    <property type="evidence" value="ECO:0007669"/>
    <property type="project" value="InterPro"/>
</dbReference>
<dbReference type="RefSeq" id="WP_094778670.1">
    <property type="nucleotide sequence ID" value="NZ_CYGX02000012.1"/>
</dbReference>
<evidence type="ECO:0000256" key="2">
    <source>
        <dbReference type="ARBA" id="ARBA00011233"/>
    </source>
</evidence>